<proteinExistence type="predicted"/>
<dbReference type="EMBL" id="JALDAX010000010">
    <property type="protein sequence ID" value="MCI3243162.1"/>
    <property type="molecule type" value="Genomic_DNA"/>
</dbReference>
<keyword evidence="3" id="KW-1185">Reference proteome</keyword>
<evidence type="ECO:0000313" key="2">
    <source>
        <dbReference type="EMBL" id="MCI3243162.1"/>
    </source>
</evidence>
<reference evidence="2" key="1">
    <citation type="submission" date="2022-03" db="EMBL/GenBank/DDBJ databases">
        <title>Streptomyces 7R015 and 7R016 isolated from Barleria lupulina in Thailand.</title>
        <authorList>
            <person name="Kanchanasin P."/>
            <person name="Phongsopitanun W."/>
            <person name="Tanasupawat S."/>
        </authorList>
    </citation>
    <scope>NUCLEOTIDE SEQUENCE</scope>
    <source>
        <strain evidence="2">7R016</strain>
    </source>
</reference>
<evidence type="ECO:0000256" key="1">
    <source>
        <dbReference type="SAM" id="MobiDB-lite"/>
    </source>
</evidence>
<feature type="region of interest" description="Disordered" evidence="1">
    <location>
        <begin position="343"/>
        <end position="369"/>
    </location>
</feature>
<sequence length="369" mass="40895">MSIDFGLLKIREVIVHEVPKVFRRETNPAPLRLSQVSSPLTPEVLKNLQVKFRGDLAHSGREIVEDSPRSSKVPDIVRDYLDGDESDFVLVSQDLAEALRASQDGANSGGLLLVASASIAEKRALLIVKLANENGMRATFDSVNGKDTFQVVYLNDLLFAGKAQVYKAGLFLQPQDDEHALEGFVSDKQTPGSRIAGFFLQDYLGCRPKEQPEELTLRFFESSGKWIDSFSTSSEKQTRYTVALLSELQSNRRSISMRGFANSHLDEEDRDAYVHLMSESGVPKTPFEKDLYLVESKLAKIQYTFDSGTVVIVPPSALTEGIVHVVDDDDGLSRIEVLDHLKEMKSRGSGGRRSNRPRDLESSDGSGPE</sequence>
<evidence type="ECO:0000313" key="3">
    <source>
        <dbReference type="Proteomes" id="UP001165270"/>
    </source>
</evidence>
<organism evidence="2 3">
    <name type="scientific">Streptomyces spinosisporus</name>
    <dbReference type="NCBI Taxonomy" id="2927582"/>
    <lineage>
        <taxon>Bacteria</taxon>
        <taxon>Bacillati</taxon>
        <taxon>Actinomycetota</taxon>
        <taxon>Actinomycetes</taxon>
        <taxon>Kitasatosporales</taxon>
        <taxon>Streptomycetaceae</taxon>
        <taxon>Streptomyces</taxon>
    </lineage>
</organism>
<dbReference type="InterPro" id="IPR007358">
    <property type="entry name" value="Nucleoid_associated_NdpA"/>
</dbReference>
<name>A0ABS9XQH2_9ACTN</name>
<dbReference type="Pfam" id="PF04245">
    <property type="entry name" value="NA37"/>
    <property type="match status" value="1"/>
</dbReference>
<protein>
    <submittedName>
        <fullName evidence="2">Nucleoid-associated protein</fullName>
    </submittedName>
</protein>
<accession>A0ABS9XQH2</accession>
<dbReference type="Proteomes" id="UP001165270">
    <property type="component" value="Unassembled WGS sequence"/>
</dbReference>
<comment type="caution">
    <text evidence="2">The sequence shown here is derived from an EMBL/GenBank/DDBJ whole genome shotgun (WGS) entry which is preliminary data.</text>
</comment>
<gene>
    <name evidence="2" type="ORF">MQN93_25895</name>
</gene>
<dbReference type="RefSeq" id="WP_242711451.1">
    <property type="nucleotide sequence ID" value="NZ_JALDAX010000010.1"/>
</dbReference>